<comment type="function">
    <text evidence="1">May be involved in transcriptional regulation.</text>
</comment>
<dbReference type="PROSITE" id="PS00028">
    <property type="entry name" value="ZINC_FINGER_C2H2_1"/>
    <property type="match status" value="5"/>
</dbReference>
<proteinExistence type="inferred from homology"/>
<dbReference type="eggNOG" id="KOG1721">
    <property type="taxonomic scope" value="Eukaryota"/>
</dbReference>
<keyword evidence="6" id="KW-0677">Repeat</keyword>
<feature type="domain" description="C2H2-type" evidence="15">
    <location>
        <begin position="740"/>
        <end position="765"/>
    </location>
</feature>
<feature type="domain" description="C2H2-type" evidence="15">
    <location>
        <begin position="809"/>
        <end position="833"/>
    </location>
</feature>
<evidence type="ECO:0000256" key="2">
    <source>
        <dbReference type="ARBA" id="ARBA00004123"/>
    </source>
</evidence>
<keyword evidence="8" id="KW-0862">Zinc</keyword>
<evidence type="ECO:0000256" key="12">
    <source>
        <dbReference type="ARBA" id="ARBA00023242"/>
    </source>
</evidence>
<dbReference type="InterPro" id="IPR013087">
    <property type="entry name" value="Znf_C2H2_type"/>
</dbReference>
<dbReference type="Pfam" id="PF25580">
    <property type="entry name" value="TPR_Rlf"/>
    <property type="match status" value="1"/>
</dbReference>
<keyword evidence="4" id="KW-0597">Phosphoprotein</keyword>
<keyword evidence="7 13" id="KW-0863">Zinc-finger</keyword>
<keyword evidence="9" id="KW-0805">Transcription regulation</keyword>
<dbReference type="GO" id="GO:0003677">
    <property type="term" value="F:DNA binding"/>
    <property type="evidence" value="ECO:0007669"/>
    <property type="project" value="UniProtKB-KW"/>
</dbReference>
<keyword evidence="12" id="KW-0539">Nucleus</keyword>
<dbReference type="Gene3D" id="3.30.160.60">
    <property type="entry name" value="Classic Zinc Finger"/>
    <property type="match status" value="2"/>
</dbReference>
<comment type="subcellular location">
    <subcellularLocation>
        <location evidence="2">Nucleus</location>
    </subcellularLocation>
</comment>
<evidence type="ECO:0000256" key="11">
    <source>
        <dbReference type="ARBA" id="ARBA00023163"/>
    </source>
</evidence>
<keyword evidence="10" id="KW-0238">DNA-binding</keyword>
<evidence type="ECO:0000313" key="16">
    <source>
        <dbReference type="EMBL" id="KFO24171.1"/>
    </source>
</evidence>
<evidence type="ECO:0000256" key="4">
    <source>
        <dbReference type="ARBA" id="ARBA00022553"/>
    </source>
</evidence>
<evidence type="ECO:0000256" key="5">
    <source>
        <dbReference type="ARBA" id="ARBA00022723"/>
    </source>
</evidence>
<reference evidence="16 17" key="1">
    <citation type="submission" date="2013-11" db="EMBL/GenBank/DDBJ databases">
        <title>The Damaraland mole rat (Fukomys damarensis) genome and evolution of African mole rats.</title>
        <authorList>
            <person name="Gladyshev V.N."/>
            <person name="Fang X."/>
        </authorList>
    </citation>
    <scope>NUCLEOTIDE SEQUENCE [LARGE SCALE GENOMIC DNA]</scope>
    <source>
        <tissue evidence="16">Liver</tissue>
    </source>
</reference>
<organism evidence="16 17">
    <name type="scientific">Fukomys damarensis</name>
    <name type="common">Damaraland mole rat</name>
    <name type="synonym">Cryptomys damarensis</name>
    <dbReference type="NCBI Taxonomy" id="885580"/>
    <lineage>
        <taxon>Eukaryota</taxon>
        <taxon>Metazoa</taxon>
        <taxon>Chordata</taxon>
        <taxon>Craniata</taxon>
        <taxon>Vertebrata</taxon>
        <taxon>Euteleostomi</taxon>
        <taxon>Mammalia</taxon>
        <taxon>Eutheria</taxon>
        <taxon>Euarchontoglires</taxon>
        <taxon>Glires</taxon>
        <taxon>Rodentia</taxon>
        <taxon>Hystricomorpha</taxon>
        <taxon>Bathyergidae</taxon>
        <taxon>Fukomys</taxon>
    </lineage>
</organism>
<keyword evidence="11" id="KW-0804">Transcription</keyword>
<gene>
    <name evidence="16" type="ORF">H920_14453</name>
</gene>
<dbReference type="EMBL" id="KN123630">
    <property type="protein sequence ID" value="KFO24171.1"/>
    <property type="molecule type" value="Genomic_DNA"/>
</dbReference>
<dbReference type="PROSITE" id="PS50157">
    <property type="entry name" value="ZINC_FINGER_C2H2_2"/>
    <property type="match status" value="3"/>
</dbReference>
<dbReference type="Proteomes" id="UP000028990">
    <property type="component" value="Unassembled WGS sequence"/>
</dbReference>
<dbReference type="GO" id="GO:0008270">
    <property type="term" value="F:zinc ion binding"/>
    <property type="evidence" value="ECO:0007669"/>
    <property type="project" value="UniProtKB-KW"/>
</dbReference>
<evidence type="ECO:0000256" key="8">
    <source>
        <dbReference type="ARBA" id="ARBA00022833"/>
    </source>
</evidence>
<name>A0A091DN16_FUKDA</name>
<dbReference type="GO" id="GO:0005634">
    <property type="term" value="C:nucleus"/>
    <property type="evidence" value="ECO:0007669"/>
    <property type="project" value="UniProtKB-SubCell"/>
</dbReference>
<dbReference type="InterPro" id="IPR032710">
    <property type="entry name" value="NTF2-like_dom_sf"/>
</dbReference>
<evidence type="ECO:0000256" key="1">
    <source>
        <dbReference type="ARBA" id="ARBA00003767"/>
    </source>
</evidence>
<evidence type="ECO:0000256" key="6">
    <source>
        <dbReference type="ARBA" id="ARBA00022737"/>
    </source>
</evidence>
<dbReference type="InterPro" id="IPR057986">
    <property type="entry name" value="TPR_Rlf/292/654"/>
</dbReference>
<accession>A0A091DN16</accession>
<sequence>MAEEESDQEAERLGEELVAIVESPPGPVGIGASGDSRGSADDGICGGGDGVGISSRDYCRRFCQVVEDYAGRWQVPLPQLQVLQTALCCFTSASASFPDECEHVQYVLSSLAVSFFELLLFFGRDEFYEEPLKDILGSFQECQNHLRRYGNVNLELVTRIIRDGGPWEDPVLQAVLKAQPASQEIVNKYLSSENPLFFELRARYLIACERIPEAMALIKSCINHPEISKDLYFHQALFTCLFMSPVEDQLFRQHLLKTDCKSGIDIICNTEKEGKTILALQLCESFLISQLQNGDMYCIWELIFIWSKLQLKSNPSKQVFVDQCYQLLRTATNVRVIFPFMKIIKDEVEEGLQICVEICGCALQLDLHDDPKTKCLIYKTIAHFLPNDLEILRICALSIFFLERSLEAYRTVEELYKRPDEEYNEGTSSVQNRVRFELLPILKKGLFFDPEFWNFVMIKKNCVALLSDKSAVRFLHESTLENSTDNLKKTVEEQGLDEEFDSLTDQSTGENDPDELSVMQPKGHVNTKKNLAVLNMSKVDHNVPRHRCMLCNKEFLGGHIVRHAQAHQKKGSFSCVICGRKFRNRGLMQKHLKNHVKKIQRQQIAAAQQDDQEITALEEINCSSSSISFENGNSNNNDSEVETLIPSIDGKKEIISEQLPEFTEIPIGVSEGIIENDSPDTSLNNVSEPLPPCDYEEEDEECDFEEEDYDLNQETSVLHKINGTVCHPKDIYATDQEGNFKCPALGCVRIFKKIGFLNTHARTVHPTDLNVRQTVMKWSRGKCKFCQRQFEDSQHFIDHLNRHSYPNVYFCLHFNCNESFKLPFQLAQHTKSHRIFQAQCSFPECHELFEDLPLLYEHEAQHYLSKTPESSARPSEAILLDVCTESNPNLEIDSSSNEKQIVSLPASSKSRKDCTQPKTCIEKMCLEKKTESLVQNGNERSDDTVSNISLIDQKMPDIEPNSENSCSISDSVNGHSEMEQTSLVSSDSVLKTDTNRTENGSVLPSVVQENNTLPVSQAPSRPNVTSEHTSYGLILTKPYVRPLPPSYLDERYLSMPKRRKFLTDRVDANSDQDNVYKKPVKRLRCGKCLTTYCNAEALEAHLAQKKCQTLFGFDSDDERVKMSGLSQSEMEGCRDLLSLLDNDEIMALCDTVTNRLVQPEDRQDAIRAILVYSQNVEELLKRRKVHREVIFKYLATQGIVISPVTEKHNLIQHAKDYWEKLSKMKLKKMPEPVAKKEDIQLFQQQAREDKKAEKVDFRRLGEEFCHWFFELLNSQNPLMGPPQDEWGPQHFWHDVKLRFYYSTSEQNVIDYHGAEIVSLRLLSLVKEEFLFLSPNLDSHGLKCTSSPHGLVMIGVAGTVHRGDTCLGIFEQIFGLIRCPFVENTWKIKFINLRIIGENSLAPGTVLKPAVTFGQSDLEDFYNVITLCDNNEVRLNVKQAFDSGTGDQALCGGNESLLNKREPSLPNPLKH</sequence>
<dbReference type="GO" id="GO:0000981">
    <property type="term" value="F:DNA-binding transcription factor activity, RNA polymerase II-specific"/>
    <property type="evidence" value="ECO:0007669"/>
    <property type="project" value="TreeGrafter"/>
</dbReference>
<dbReference type="InterPro" id="IPR026698">
    <property type="entry name" value="UPF_C3orf38"/>
</dbReference>
<dbReference type="SUPFAM" id="SSF54427">
    <property type="entry name" value="NTF2-like"/>
    <property type="match status" value="1"/>
</dbReference>
<protein>
    <submittedName>
        <fullName evidence="16">Zinc finger protein 654</fullName>
    </submittedName>
</protein>
<dbReference type="InterPro" id="IPR036236">
    <property type="entry name" value="Znf_C2H2_sf"/>
</dbReference>
<dbReference type="Pfam" id="PF00096">
    <property type="entry name" value="zf-C2H2"/>
    <property type="match status" value="1"/>
</dbReference>
<dbReference type="SMART" id="SM00355">
    <property type="entry name" value="ZnF_C2H2"/>
    <property type="match status" value="7"/>
</dbReference>
<evidence type="ECO:0000313" key="17">
    <source>
        <dbReference type="Proteomes" id="UP000028990"/>
    </source>
</evidence>
<feature type="region of interest" description="Disordered" evidence="14">
    <location>
        <begin position="1"/>
        <end position="41"/>
    </location>
</feature>
<comment type="similarity">
    <text evidence="3">Belongs to the krueppel C2H2-type zinc-finger protein family.</text>
</comment>
<evidence type="ECO:0000256" key="10">
    <source>
        <dbReference type="ARBA" id="ARBA00023125"/>
    </source>
</evidence>
<dbReference type="Pfam" id="PF15008">
    <property type="entry name" value="DUF4518"/>
    <property type="match status" value="1"/>
</dbReference>
<evidence type="ECO:0000256" key="14">
    <source>
        <dbReference type="SAM" id="MobiDB-lite"/>
    </source>
</evidence>
<evidence type="ECO:0000256" key="7">
    <source>
        <dbReference type="ARBA" id="ARBA00022771"/>
    </source>
</evidence>
<evidence type="ECO:0000256" key="13">
    <source>
        <dbReference type="PROSITE-ProRule" id="PRU00042"/>
    </source>
</evidence>
<evidence type="ECO:0000256" key="3">
    <source>
        <dbReference type="ARBA" id="ARBA00006991"/>
    </source>
</evidence>
<dbReference type="Pfam" id="PF25420">
    <property type="entry name" value="zf-C2H2_ZN292"/>
    <property type="match status" value="1"/>
</dbReference>
<keyword evidence="17" id="KW-1185">Reference proteome</keyword>
<keyword evidence="5" id="KW-0479">Metal-binding</keyword>
<dbReference type="InterPro" id="IPR052251">
    <property type="entry name" value="GH-ZnFinger_Regulators"/>
</dbReference>
<dbReference type="STRING" id="885580.ENSFDAP00000021639"/>
<dbReference type="PANTHER" id="PTHR15507">
    <property type="entry name" value="ZINC FINGER PROTEIN RLF"/>
    <property type="match status" value="1"/>
</dbReference>
<feature type="domain" description="C2H2-type" evidence="15">
    <location>
        <begin position="573"/>
        <end position="600"/>
    </location>
</feature>
<dbReference type="PANTHER" id="PTHR15507:SF16">
    <property type="entry name" value="ZINC FINGER PROTEIN 654"/>
    <property type="match status" value="1"/>
</dbReference>
<evidence type="ECO:0000259" key="15">
    <source>
        <dbReference type="PROSITE" id="PS50157"/>
    </source>
</evidence>
<feature type="region of interest" description="Disordered" evidence="14">
    <location>
        <begin position="498"/>
        <end position="520"/>
    </location>
</feature>
<dbReference type="SUPFAM" id="SSF57667">
    <property type="entry name" value="beta-beta-alpha zinc fingers"/>
    <property type="match status" value="1"/>
</dbReference>
<evidence type="ECO:0000256" key="9">
    <source>
        <dbReference type="ARBA" id="ARBA00023015"/>
    </source>
</evidence>